<evidence type="ECO:0000256" key="5">
    <source>
        <dbReference type="RuleBase" id="RU000304"/>
    </source>
</evidence>
<dbReference type="Pfam" id="PF00069">
    <property type="entry name" value="Pkinase"/>
    <property type="match status" value="1"/>
</dbReference>
<dbReference type="InterPro" id="IPR017441">
    <property type="entry name" value="Protein_kinase_ATP_BS"/>
</dbReference>
<sequence>MDKVMFSKVHEFVGLMLSDLENSRIPAYNKENDYCKMEKRGKTAPPFMEKGTVIGIKNNYRIEKLVGGGGFGQIYRAIDLESKIVVAVKVEPKSSESARLVLELKILLLLNNCPHTPKVYCSGEYGEYNFIIMQMLGKNVGDIRKKQRSRSLSVLATVRIGIQVVECLRQVHSLGYIHRDVKPSNICIGIGENRRVAYVVDFGMARKIRGADGKFRPERAYASFRGTTRYVSVTAHERKEQGFVDDLWSLFYSLVELSEGLPWKNVVDQDEVCVAKRLFLKTYRVKKFSQEFELFPQILERTRRTDIPDYDKLISILKESTTIYDDSCEFEWDTTDDSIEWF</sequence>
<evidence type="ECO:0000256" key="4">
    <source>
        <dbReference type="PROSITE-ProRule" id="PRU10141"/>
    </source>
</evidence>
<evidence type="ECO:0000313" key="7">
    <source>
        <dbReference type="EMBL" id="CAB3402855.1"/>
    </source>
</evidence>
<dbReference type="PROSITE" id="PS00108">
    <property type="entry name" value="PROTEIN_KINASE_ST"/>
    <property type="match status" value="1"/>
</dbReference>
<keyword evidence="5" id="KW-0723">Serine/threonine-protein kinase</keyword>
<dbReference type="PROSITE" id="PS00107">
    <property type="entry name" value="PROTEIN_KINASE_ATP"/>
    <property type="match status" value="1"/>
</dbReference>
<feature type="binding site" evidence="4">
    <location>
        <position position="89"/>
    </location>
    <ligand>
        <name>ATP</name>
        <dbReference type="ChEBI" id="CHEBI:30616"/>
    </ligand>
</feature>
<keyword evidence="5" id="KW-0418">Kinase</keyword>
<reference evidence="7 8" key="1">
    <citation type="submission" date="2020-04" db="EMBL/GenBank/DDBJ databases">
        <authorList>
            <person name="Laetsch R D."/>
            <person name="Stevens L."/>
            <person name="Kumar S."/>
            <person name="Blaxter L. M."/>
        </authorList>
    </citation>
    <scope>NUCLEOTIDE SEQUENCE [LARGE SCALE GENOMIC DNA]</scope>
</reference>
<evidence type="ECO:0000313" key="8">
    <source>
        <dbReference type="Proteomes" id="UP000494206"/>
    </source>
</evidence>
<dbReference type="GO" id="GO:0004674">
    <property type="term" value="F:protein serine/threonine kinase activity"/>
    <property type="evidence" value="ECO:0007669"/>
    <property type="project" value="UniProtKB-KW"/>
</dbReference>
<dbReference type="InterPro" id="IPR050235">
    <property type="entry name" value="CK1_Ser-Thr_kinase"/>
</dbReference>
<accession>A0A8S1ETL4</accession>
<dbReference type="InterPro" id="IPR011009">
    <property type="entry name" value="Kinase-like_dom_sf"/>
</dbReference>
<evidence type="ECO:0000256" key="2">
    <source>
        <dbReference type="ARBA" id="ARBA00022741"/>
    </source>
</evidence>
<dbReference type="InterPro" id="IPR008271">
    <property type="entry name" value="Ser/Thr_kinase_AS"/>
</dbReference>
<dbReference type="AlphaFoldDB" id="A0A8S1ETL4"/>
<dbReference type="Gene3D" id="1.10.510.10">
    <property type="entry name" value="Transferase(Phosphotransferase) domain 1"/>
    <property type="match status" value="1"/>
</dbReference>
<dbReference type="EMBL" id="CADEPM010000003">
    <property type="protein sequence ID" value="CAB3402855.1"/>
    <property type="molecule type" value="Genomic_DNA"/>
</dbReference>
<gene>
    <name evidence="7" type="ORF">CBOVIS_LOCUS5411</name>
</gene>
<keyword evidence="5" id="KW-0808">Transferase</keyword>
<organism evidence="7 8">
    <name type="scientific">Caenorhabditis bovis</name>
    <dbReference type="NCBI Taxonomy" id="2654633"/>
    <lineage>
        <taxon>Eukaryota</taxon>
        <taxon>Metazoa</taxon>
        <taxon>Ecdysozoa</taxon>
        <taxon>Nematoda</taxon>
        <taxon>Chromadorea</taxon>
        <taxon>Rhabditida</taxon>
        <taxon>Rhabditina</taxon>
        <taxon>Rhabditomorpha</taxon>
        <taxon>Rhabditoidea</taxon>
        <taxon>Rhabditidae</taxon>
        <taxon>Peloderinae</taxon>
        <taxon>Caenorhabditis</taxon>
    </lineage>
</organism>
<keyword evidence="2 4" id="KW-0547">Nucleotide-binding</keyword>
<evidence type="ECO:0000256" key="3">
    <source>
        <dbReference type="ARBA" id="ARBA00022840"/>
    </source>
</evidence>
<dbReference type="PROSITE" id="PS50011">
    <property type="entry name" value="PROTEIN_KINASE_DOM"/>
    <property type="match status" value="1"/>
</dbReference>
<dbReference type="GO" id="GO:0005524">
    <property type="term" value="F:ATP binding"/>
    <property type="evidence" value="ECO:0007669"/>
    <property type="project" value="UniProtKB-UniRule"/>
</dbReference>
<keyword evidence="8" id="KW-1185">Reference proteome</keyword>
<dbReference type="OrthoDB" id="5979581at2759"/>
<protein>
    <recommendedName>
        <fullName evidence="1">non-specific serine/threonine protein kinase</fullName>
        <ecNumber evidence="1">2.7.11.1</ecNumber>
    </recommendedName>
</protein>
<dbReference type="Proteomes" id="UP000494206">
    <property type="component" value="Unassembled WGS sequence"/>
</dbReference>
<dbReference type="PANTHER" id="PTHR11909">
    <property type="entry name" value="CASEIN KINASE-RELATED"/>
    <property type="match status" value="1"/>
</dbReference>
<dbReference type="EC" id="2.7.11.1" evidence="1"/>
<comment type="similarity">
    <text evidence="5">Belongs to the protein kinase superfamily.</text>
</comment>
<comment type="caution">
    <text evidence="7">The sequence shown here is derived from an EMBL/GenBank/DDBJ whole genome shotgun (WGS) entry which is preliminary data.</text>
</comment>
<feature type="domain" description="Protein kinase" evidence="6">
    <location>
        <begin position="60"/>
        <end position="342"/>
    </location>
</feature>
<keyword evidence="3 4" id="KW-0067">ATP-binding</keyword>
<proteinExistence type="inferred from homology"/>
<evidence type="ECO:0000256" key="1">
    <source>
        <dbReference type="ARBA" id="ARBA00012513"/>
    </source>
</evidence>
<name>A0A8S1ETL4_9PELO</name>
<dbReference type="InterPro" id="IPR000719">
    <property type="entry name" value="Prot_kinase_dom"/>
</dbReference>
<dbReference type="SUPFAM" id="SSF56112">
    <property type="entry name" value="Protein kinase-like (PK-like)"/>
    <property type="match status" value="1"/>
</dbReference>
<dbReference type="SMART" id="SM00220">
    <property type="entry name" value="S_TKc"/>
    <property type="match status" value="1"/>
</dbReference>
<evidence type="ECO:0000259" key="6">
    <source>
        <dbReference type="PROSITE" id="PS50011"/>
    </source>
</evidence>